<gene>
    <name evidence="2" type="ORF">SAMN04489747_3197</name>
</gene>
<dbReference type="STRING" id="675864.SAMN04489747_3197"/>
<dbReference type="RefSeq" id="WP_157677183.1">
    <property type="nucleotide sequence ID" value="NZ_LT629688.1"/>
</dbReference>
<dbReference type="PANTHER" id="PTHR37305:SF1">
    <property type="entry name" value="MEMBRANE PROTEIN"/>
    <property type="match status" value="1"/>
</dbReference>
<evidence type="ECO:0000256" key="1">
    <source>
        <dbReference type="SAM" id="Phobius"/>
    </source>
</evidence>
<feature type="transmembrane region" description="Helical" evidence="1">
    <location>
        <begin position="21"/>
        <end position="39"/>
    </location>
</feature>
<reference evidence="2 3" key="1">
    <citation type="submission" date="2016-10" db="EMBL/GenBank/DDBJ databases">
        <authorList>
            <person name="de Groot N.N."/>
        </authorList>
    </citation>
    <scope>NUCLEOTIDE SEQUENCE [LARGE SCALE GENOMIC DNA]</scope>
    <source>
        <strain evidence="2 3">MON 2.2</strain>
    </source>
</reference>
<dbReference type="GO" id="GO:0005886">
    <property type="term" value="C:plasma membrane"/>
    <property type="evidence" value="ECO:0007669"/>
    <property type="project" value="UniProtKB-SubCell"/>
</dbReference>
<dbReference type="Pfam" id="PF12679">
    <property type="entry name" value="ABC2_membrane_2"/>
    <property type="match status" value="1"/>
</dbReference>
<organism evidence="2 3">
    <name type="scientific">Auraticoccus monumenti</name>
    <dbReference type="NCBI Taxonomy" id="675864"/>
    <lineage>
        <taxon>Bacteria</taxon>
        <taxon>Bacillati</taxon>
        <taxon>Actinomycetota</taxon>
        <taxon>Actinomycetes</taxon>
        <taxon>Propionibacteriales</taxon>
        <taxon>Propionibacteriaceae</taxon>
        <taxon>Auraticoccus</taxon>
    </lineage>
</organism>
<feature type="transmembrane region" description="Helical" evidence="1">
    <location>
        <begin position="157"/>
        <end position="177"/>
    </location>
</feature>
<keyword evidence="1" id="KW-0472">Membrane</keyword>
<proteinExistence type="predicted"/>
<evidence type="ECO:0000313" key="2">
    <source>
        <dbReference type="EMBL" id="SDE35632.1"/>
    </source>
</evidence>
<keyword evidence="3" id="KW-1185">Reference proteome</keyword>
<name>A0A1G7C8C5_9ACTN</name>
<dbReference type="OrthoDB" id="4187110at2"/>
<protein>
    <submittedName>
        <fullName evidence="2">ABC-2 type transport system permease protein</fullName>
    </submittedName>
</protein>
<keyword evidence="1" id="KW-0812">Transmembrane</keyword>
<feature type="transmembrane region" description="Helical" evidence="1">
    <location>
        <begin position="112"/>
        <end position="137"/>
    </location>
</feature>
<feature type="transmembrane region" description="Helical" evidence="1">
    <location>
        <begin position="71"/>
        <end position="91"/>
    </location>
</feature>
<keyword evidence="1" id="KW-1133">Transmembrane helix</keyword>
<dbReference type="Proteomes" id="UP000198546">
    <property type="component" value="Chromosome i"/>
</dbReference>
<sequence>MNATLVFARKETLEIVRTWRIVVLPAILLFFAVSAPLLARFTPEIVGAVGGDQLGSLTLPDPTYLDAYSQWMQSLGQIFLFALIIIYGGIVSSETSSGTAILVLTKPMSRGAFVAVKVVVHSAFLAALVLIGTLVTWGVTAAVFGQAPLEPVWEGTLVWLVLGLFYLSLMTFLSALIPSAAGAAGAGIGAFVLLTMGALWRPLADHSPAGLSGRAAAVAAEQPVPELLWPVLVSLAGTVALVVAAAVLFRRREL</sequence>
<dbReference type="AlphaFoldDB" id="A0A1G7C8C5"/>
<feature type="transmembrane region" description="Helical" evidence="1">
    <location>
        <begin position="227"/>
        <end position="249"/>
    </location>
</feature>
<dbReference type="EMBL" id="LT629688">
    <property type="protein sequence ID" value="SDE35632.1"/>
    <property type="molecule type" value="Genomic_DNA"/>
</dbReference>
<dbReference type="PANTHER" id="PTHR37305">
    <property type="entry name" value="INTEGRAL MEMBRANE PROTEIN-RELATED"/>
    <property type="match status" value="1"/>
</dbReference>
<evidence type="ECO:0000313" key="3">
    <source>
        <dbReference type="Proteomes" id="UP000198546"/>
    </source>
</evidence>
<feature type="transmembrane region" description="Helical" evidence="1">
    <location>
        <begin position="184"/>
        <end position="203"/>
    </location>
</feature>
<dbReference type="GO" id="GO:0140359">
    <property type="term" value="F:ABC-type transporter activity"/>
    <property type="evidence" value="ECO:0007669"/>
    <property type="project" value="InterPro"/>
</dbReference>
<accession>A0A1G7C8C5</accession>